<keyword evidence="2" id="KW-1185">Reference proteome</keyword>
<dbReference type="Proteomes" id="UP000324222">
    <property type="component" value="Unassembled WGS sequence"/>
</dbReference>
<dbReference type="EMBL" id="VSRR010078803">
    <property type="protein sequence ID" value="MPC88743.1"/>
    <property type="molecule type" value="Genomic_DNA"/>
</dbReference>
<comment type="caution">
    <text evidence="1">The sequence shown here is derived from an EMBL/GenBank/DDBJ whole genome shotgun (WGS) entry which is preliminary data.</text>
</comment>
<accession>A0A5B7J2R2</accession>
<organism evidence="1 2">
    <name type="scientific">Portunus trituberculatus</name>
    <name type="common">Swimming crab</name>
    <name type="synonym">Neptunus trituberculatus</name>
    <dbReference type="NCBI Taxonomy" id="210409"/>
    <lineage>
        <taxon>Eukaryota</taxon>
        <taxon>Metazoa</taxon>
        <taxon>Ecdysozoa</taxon>
        <taxon>Arthropoda</taxon>
        <taxon>Crustacea</taxon>
        <taxon>Multicrustacea</taxon>
        <taxon>Malacostraca</taxon>
        <taxon>Eumalacostraca</taxon>
        <taxon>Eucarida</taxon>
        <taxon>Decapoda</taxon>
        <taxon>Pleocyemata</taxon>
        <taxon>Brachyura</taxon>
        <taxon>Eubrachyura</taxon>
        <taxon>Portunoidea</taxon>
        <taxon>Portunidae</taxon>
        <taxon>Portuninae</taxon>
        <taxon>Portunus</taxon>
    </lineage>
</organism>
<evidence type="ECO:0000313" key="2">
    <source>
        <dbReference type="Proteomes" id="UP000324222"/>
    </source>
</evidence>
<proteinExistence type="predicted"/>
<protein>
    <submittedName>
        <fullName evidence="1">Uncharacterized protein</fullName>
    </submittedName>
</protein>
<dbReference type="AlphaFoldDB" id="A0A5B7J2R2"/>
<evidence type="ECO:0000313" key="1">
    <source>
        <dbReference type="EMBL" id="MPC88743.1"/>
    </source>
</evidence>
<name>A0A5B7J2R2_PORTR</name>
<gene>
    <name evidence="1" type="ORF">E2C01_083662</name>
</gene>
<sequence length="77" mass="8227">MLTRLASSEAAVVGCVIHIASLLLRSLPGALISSSYEVTKVYGSGARLLDLRLGRVVIRSAYRSQPWLIEGSCTVPP</sequence>
<reference evidence="1 2" key="1">
    <citation type="submission" date="2019-05" db="EMBL/GenBank/DDBJ databases">
        <title>Another draft genome of Portunus trituberculatus and its Hox gene families provides insights of decapod evolution.</title>
        <authorList>
            <person name="Jeong J.-H."/>
            <person name="Song I."/>
            <person name="Kim S."/>
            <person name="Choi T."/>
            <person name="Kim D."/>
            <person name="Ryu S."/>
            <person name="Kim W."/>
        </authorList>
    </citation>
    <scope>NUCLEOTIDE SEQUENCE [LARGE SCALE GENOMIC DNA]</scope>
    <source>
        <tissue evidence="1">Muscle</tissue>
    </source>
</reference>